<name>A0A1S8NHE5_CLOSA</name>
<feature type="transmembrane region" description="Helical" evidence="1">
    <location>
        <begin position="42"/>
        <end position="57"/>
    </location>
</feature>
<accession>A0A1S8NHE5</accession>
<keyword evidence="1" id="KW-0812">Transmembrane</keyword>
<dbReference type="RefSeq" id="WP_077863675.1">
    <property type="nucleotide sequence ID" value="NZ_LZYZ01000001.1"/>
</dbReference>
<evidence type="ECO:0000256" key="1">
    <source>
        <dbReference type="SAM" id="Phobius"/>
    </source>
</evidence>
<organism evidence="2 3">
    <name type="scientific">Clostridium saccharobutylicum</name>
    <dbReference type="NCBI Taxonomy" id="169679"/>
    <lineage>
        <taxon>Bacteria</taxon>
        <taxon>Bacillati</taxon>
        <taxon>Bacillota</taxon>
        <taxon>Clostridia</taxon>
        <taxon>Eubacteriales</taxon>
        <taxon>Clostridiaceae</taxon>
        <taxon>Clostridium</taxon>
    </lineage>
</organism>
<keyword evidence="1" id="KW-0472">Membrane</keyword>
<sequence>MKKITNILVSVLFFWFTLDVLGMKIGKFYLVESAIKDEPIDIIWWVIFIICFIIFIVKDKVGKYVLLSFVSFWCVIQYSMYFKSPKKIESYNTFFKETHHIISPSNNFLIKDTYHIFLDLFLFLVLINLIIFIIKSKRSQNQY</sequence>
<evidence type="ECO:0000313" key="3">
    <source>
        <dbReference type="Proteomes" id="UP000191154"/>
    </source>
</evidence>
<protein>
    <submittedName>
        <fullName evidence="2">Uncharacterized protein</fullName>
    </submittedName>
</protein>
<comment type="caution">
    <text evidence="2">The sequence shown here is derived from an EMBL/GenBank/DDBJ whole genome shotgun (WGS) entry which is preliminary data.</text>
</comment>
<dbReference type="EMBL" id="LZYZ01000001">
    <property type="protein sequence ID" value="OOM15899.1"/>
    <property type="molecule type" value="Genomic_DNA"/>
</dbReference>
<feature type="transmembrane region" description="Helical" evidence="1">
    <location>
        <begin position="64"/>
        <end position="82"/>
    </location>
</feature>
<evidence type="ECO:0000313" key="2">
    <source>
        <dbReference type="EMBL" id="OOM15899.1"/>
    </source>
</evidence>
<proteinExistence type="predicted"/>
<dbReference type="AlphaFoldDB" id="A0A1S8NHE5"/>
<keyword evidence="1" id="KW-1133">Transmembrane helix</keyword>
<dbReference type="Proteomes" id="UP000191154">
    <property type="component" value="Unassembled WGS sequence"/>
</dbReference>
<reference evidence="2 3" key="1">
    <citation type="submission" date="2016-05" db="EMBL/GenBank/DDBJ databases">
        <title>Microbial solvent formation.</title>
        <authorList>
            <person name="Poehlein A."/>
            <person name="Montoya Solano J.D."/>
            <person name="Flitsch S."/>
            <person name="Krabben P."/>
            <person name="Duerre P."/>
            <person name="Daniel R."/>
        </authorList>
    </citation>
    <scope>NUCLEOTIDE SEQUENCE [LARGE SCALE GENOMIC DNA]</scope>
    <source>
        <strain evidence="2 3">L1-8</strain>
    </source>
</reference>
<feature type="transmembrane region" description="Helical" evidence="1">
    <location>
        <begin position="114"/>
        <end position="134"/>
    </location>
</feature>
<gene>
    <name evidence="2" type="ORF">CLOSAC_01700</name>
</gene>